<evidence type="ECO:0000313" key="2">
    <source>
        <dbReference type="EMBL" id="PHH64811.1"/>
    </source>
</evidence>
<dbReference type="EMBL" id="NJET01000025">
    <property type="protein sequence ID" value="PHH64811.1"/>
    <property type="molecule type" value="Genomic_DNA"/>
</dbReference>
<sequence length="404" mass="45682">MLPTPESITVLEQGVISFNQSAASFNKQAIASVRQVTSSSQGDHPPPTNSRRKRSLLSRLRSTLQSKTKSGRKLKLDNEPTTLRRSNAVRVRQRPVIIPASSIPYLGRHRARVSFFNKDHLKPRFGPHNFKTRADINNSTASRAMRSDYGVKSRMALVKSVSVTEVVYNKSTAINSETVPRTLAKENIFIQCRQEAKAFAQGICCVAESASNWVAVWTSSYQDPVTETASFSSVSEGLGGWYLSTENRGRSYDAVLADLMCIKFALELGLRRKVMYVAHTFMDQLFVFSESALALIMIKTGECMDKWGYLDTINQIHRLTKMLDKLRVNVELHWTPAFDVRGQNLARLSARMGENCPQSCFKDQMRLAPLPARWDLDRPYLEDKTFIRSTPKTFSWDNVLLDDD</sequence>
<feature type="region of interest" description="Disordered" evidence="1">
    <location>
        <begin position="34"/>
        <end position="53"/>
    </location>
</feature>
<gene>
    <name evidence="2" type="ORF">CDD81_3877</name>
</gene>
<comment type="caution">
    <text evidence="2">The sequence shown here is derived from an EMBL/GenBank/DDBJ whole genome shotgun (WGS) entry which is preliminary data.</text>
</comment>
<dbReference type="AlphaFoldDB" id="A0A2C5YD75"/>
<keyword evidence="3" id="KW-1185">Reference proteome</keyword>
<evidence type="ECO:0000256" key="1">
    <source>
        <dbReference type="SAM" id="MobiDB-lite"/>
    </source>
</evidence>
<dbReference type="Proteomes" id="UP000226192">
    <property type="component" value="Unassembled WGS sequence"/>
</dbReference>
<accession>A0A2C5YD75</accession>
<protein>
    <submittedName>
        <fullName evidence="2">Uncharacterized protein</fullName>
    </submittedName>
</protein>
<name>A0A2C5YD75_9HYPO</name>
<dbReference type="OrthoDB" id="10330328at2759"/>
<organism evidence="2 3">
    <name type="scientific">Ophiocordyceps australis</name>
    <dbReference type="NCBI Taxonomy" id="1399860"/>
    <lineage>
        <taxon>Eukaryota</taxon>
        <taxon>Fungi</taxon>
        <taxon>Dikarya</taxon>
        <taxon>Ascomycota</taxon>
        <taxon>Pezizomycotina</taxon>
        <taxon>Sordariomycetes</taxon>
        <taxon>Hypocreomycetidae</taxon>
        <taxon>Hypocreales</taxon>
        <taxon>Ophiocordycipitaceae</taxon>
        <taxon>Ophiocordyceps</taxon>
    </lineage>
</organism>
<proteinExistence type="predicted"/>
<evidence type="ECO:0000313" key="3">
    <source>
        <dbReference type="Proteomes" id="UP000226192"/>
    </source>
</evidence>
<reference evidence="2 3" key="1">
    <citation type="submission" date="2017-06" db="EMBL/GenBank/DDBJ databases">
        <title>Ant-infecting Ophiocordyceps genomes reveal a high diversity of potential behavioral manipulation genes and a possible major role for enterotoxins.</title>
        <authorList>
            <person name="De Bekker C."/>
            <person name="Evans H.C."/>
            <person name="Brachmann A."/>
            <person name="Hughes D.P."/>
        </authorList>
    </citation>
    <scope>NUCLEOTIDE SEQUENCE [LARGE SCALE GENOMIC DNA]</scope>
    <source>
        <strain evidence="2 3">Map64</strain>
    </source>
</reference>